<feature type="compositionally biased region" description="Basic and acidic residues" evidence="1">
    <location>
        <begin position="1"/>
        <end position="19"/>
    </location>
</feature>
<gene>
    <name evidence="2" type="ORF">TorRG33x02_189610</name>
</gene>
<sequence length="153" mass="18295">MISRETNRKKEKRKKEDKPLTILSGSVPGFPLPLIVTVLEEPPPPALLQHACLEHLSPKTREKPLLGLVLFRDHLNVVSRFEEQRVRVRDRRKHHGGDFMRRRSRRRRNCRRCGAQGGQPRGPHGCDLREIRALGEREEGRWRRRRRKRRRRW</sequence>
<evidence type="ECO:0000313" key="3">
    <source>
        <dbReference type="Proteomes" id="UP000237000"/>
    </source>
</evidence>
<evidence type="ECO:0000313" key="2">
    <source>
        <dbReference type="EMBL" id="PON85293.1"/>
    </source>
</evidence>
<name>A0A2P5EIF0_TREOI</name>
<dbReference type="OrthoDB" id="10376576at2759"/>
<evidence type="ECO:0000256" key="1">
    <source>
        <dbReference type="SAM" id="MobiDB-lite"/>
    </source>
</evidence>
<keyword evidence="3" id="KW-1185">Reference proteome</keyword>
<organism evidence="2 3">
    <name type="scientific">Trema orientale</name>
    <name type="common">Charcoal tree</name>
    <name type="synonym">Celtis orientalis</name>
    <dbReference type="NCBI Taxonomy" id="63057"/>
    <lineage>
        <taxon>Eukaryota</taxon>
        <taxon>Viridiplantae</taxon>
        <taxon>Streptophyta</taxon>
        <taxon>Embryophyta</taxon>
        <taxon>Tracheophyta</taxon>
        <taxon>Spermatophyta</taxon>
        <taxon>Magnoliopsida</taxon>
        <taxon>eudicotyledons</taxon>
        <taxon>Gunneridae</taxon>
        <taxon>Pentapetalae</taxon>
        <taxon>rosids</taxon>
        <taxon>fabids</taxon>
        <taxon>Rosales</taxon>
        <taxon>Cannabaceae</taxon>
        <taxon>Trema</taxon>
    </lineage>
</organism>
<reference evidence="3" key="1">
    <citation type="submission" date="2016-06" db="EMBL/GenBank/DDBJ databases">
        <title>Parallel loss of symbiosis genes in relatives of nitrogen-fixing non-legume Parasponia.</title>
        <authorList>
            <person name="Van Velzen R."/>
            <person name="Holmer R."/>
            <person name="Bu F."/>
            <person name="Rutten L."/>
            <person name="Van Zeijl A."/>
            <person name="Liu W."/>
            <person name="Santuari L."/>
            <person name="Cao Q."/>
            <person name="Sharma T."/>
            <person name="Shen D."/>
            <person name="Roswanjaya Y."/>
            <person name="Wardhani T."/>
            <person name="Kalhor M.S."/>
            <person name="Jansen J."/>
            <person name="Van den Hoogen J."/>
            <person name="Gungor B."/>
            <person name="Hartog M."/>
            <person name="Hontelez J."/>
            <person name="Verver J."/>
            <person name="Yang W.-C."/>
            <person name="Schijlen E."/>
            <person name="Repin R."/>
            <person name="Schilthuizen M."/>
            <person name="Schranz E."/>
            <person name="Heidstra R."/>
            <person name="Miyata K."/>
            <person name="Fedorova E."/>
            <person name="Kohlen W."/>
            <person name="Bisseling T."/>
            <person name="Smit S."/>
            <person name="Geurts R."/>
        </authorList>
    </citation>
    <scope>NUCLEOTIDE SEQUENCE [LARGE SCALE GENOMIC DNA]</scope>
    <source>
        <strain evidence="3">cv. RG33-2</strain>
    </source>
</reference>
<proteinExistence type="predicted"/>
<protein>
    <submittedName>
        <fullName evidence="2">Uncharacterized protein</fullName>
    </submittedName>
</protein>
<dbReference type="InParanoid" id="A0A2P5EIF0"/>
<comment type="caution">
    <text evidence="2">The sequence shown here is derived from an EMBL/GenBank/DDBJ whole genome shotgun (WGS) entry which is preliminary data.</text>
</comment>
<dbReference type="Proteomes" id="UP000237000">
    <property type="component" value="Unassembled WGS sequence"/>
</dbReference>
<feature type="region of interest" description="Disordered" evidence="1">
    <location>
        <begin position="1"/>
        <end position="20"/>
    </location>
</feature>
<accession>A0A2P5EIF0</accession>
<dbReference type="AlphaFoldDB" id="A0A2P5EIF0"/>
<dbReference type="EMBL" id="JXTC01000150">
    <property type="protein sequence ID" value="PON85293.1"/>
    <property type="molecule type" value="Genomic_DNA"/>
</dbReference>